<organism evidence="2">
    <name type="scientific">uncultured Caudovirales phage</name>
    <dbReference type="NCBI Taxonomy" id="2100421"/>
    <lineage>
        <taxon>Viruses</taxon>
        <taxon>Duplodnaviria</taxon>
        <taxon>Heunggongvirae</taxon>
        <taxon>Uroviricota</taxon>
        <taxon>Caudoviricetes</taxon>
        <taxon>Peduoviridae</taxon>
        <taxon>Maltschvirus</taxon>
        <taxon>Maltschvirus maltsch</taxon>
    </lineage>
</organism>
<keyword evidence="1" id="KW-0175">Coiled coil</keyword>
<protein>
    <submittedName>
        <fullName evidence="2">Uncharacterized protein</fullName>
    </submittedName>
</protein>
<feature type="coiled-coil region" evidence="1">
    <location>
        <begin position="16"/>
        <end position="43"/>
    </location>
</feature>
<gene>
    <name evidence="2" type="ORF">UFOVP19_48</name>
</gene>
<evidence type="ECO:0000256" key="1">
    <source>
        <dbReference type="SAM" id="Coils"/>
    </source>
</evidence>
<proteinExistence type="predicted"/>
<accession>A0A6J5KMK3</accession>
<name>A0A6J5KMK3_9CAUD</name>
<sequence length="47" mass="5545">MNNYELKQSLLDKLEIEGLIEKIAKLEKELAIKELQIKILKKDLEYA</sequence>
<reference evidence="2" key="1">
    <citation type="submission" date="2020-04" db="EMBL/GenBank/DDBJ databases">
        <authorList>
            <person name="Chiriac C."/>
            <person name="Salcher M."/>
            <person name="Ghai R."/>
            <person name="Kavagutti S V."/>
        </authorList>
    </citation>
    <scope>NUCLEOTIDE SEQUENCE</scope>
</reference>
<dbReference type="EMBL" id="LR796158">
    <property type="protein sequence ID" value="CAB4122067.1"/>
    <property type="molecule type" value="Genomic_DNA"/>
</dbReference>
<evidence type="ECO:0000313" key="2">
    <source>
        <dbReference type="EMBL" id="CAB4122067.1"/>
    </source>
</evidence>